<dbReference type="EMBL" id="JAOCBF010000040">
    <property type="protein sequence ID" value="MDH0965796.1"/>
    <property type="molecule type" value="Genomic_DNA"/>
</dbReference>
<dbReference type="RefSeq" id="WP_223852475.1">
    <property type="nucleotide sequence ID" value="NZ_CP044109.1"/>
</dbReference>
<comment type="caution">
    <text evidence="1">The sequence shown here is derived from an EMBL/GenBank/DDBJ whole genome shotgun (WGS) entry which is preliminary data.</text>
</comment>
<accession>A0AAJ1KWX9</accession>
<name>A0AAJ1KWX9_9ENTR</name>
<dbReference type="Proteomes" id="UP001159937">
    <property type="component" value="Unassembled WGS sequence"/>
</dbReference>
<reference evidence="1" key="1">
    <citation type="submission" date="2022-09" db="EMBL/GenBank/DDBJ databases">
        <title>Intensive care unit water sources are persistently colonized with multi-drug resistant bacteria and are the site of extensive horizontal gene transfer of antibiotic resistance genes.</title>
        <authorList>
            <person name="Diorio-Toth L."/>
        </authorList>
    </citation>
    <scope>NUCLEOTIDE SEQUENCE</scope>
    <source>
        <strain evidence="1">GD03918</strain>
    </source>
</reference>
<evidence type="ECO:0000313" key="2">
    <source>
        <dbReference type="Proteomes" id="UP001159937"/>
    </source>
</evidence>
<evidence type="ECO:0000313" key="1">
    <source>
        <dbReference type="EMBL" id="MDH0965796.1"/>
    </source>
</evidence>
<gene>
    <name evidence="1" type="ORF">N5C89_23455</name>
</gene>
<proteinExistence type="predicted"/>
<sequence>MSRLDGRRFDLNENPVTQRISGWYQDYLQQAESPPADYRRTKKNPQR</sequence>
<organism evidence="1 2">
    <name type="scientific">Klebsiella michiganensis</name>
    <dbReference type="NCBI Taxonomy" id="1134687"/>
    <lineage>
        <taxon>Bacteria</taxon>
        <taxon>Pseudomonadati</taxon>
        <taxon>Pseudomonadota</taxon>
        <taxon>Gammaproteobacteria</taxon>
        <taxon>Enterobacterales</taxon>
        <taxon>Enterobacteriaceae</taxon>
        <taxon>Klebsiella/Raoultella group</taxon>
        <taxon>Klebsiella</taxon>
    </lineage>
</organism>
<dbReference type="AlphaFoldDB" id="A0AAJ1KWX9"/>
<protein>
    <submittedName>
        <fullName evidence="1">Uncharacterized protein</fullName>
    </submittedName>
</protein>